<protein>
    <submittedName>
        <fullName evidence="2">Uncharacterized protein</fullName>
    </submittedName>
</protein>
<name>A0A8W8JLB4_MAGGI</name>
<reference evidence="2" key="1">
    <citation type="submission" date="2022-08" db="UniProtKB">
        <authorList>
            <consortium name="EnsemblMetazoa"/>
        </authorList>
    </citation>
    <scope>IDENTIFICATION</scope>
    <source>
        <strain evidence="2">05x7-T-G4-1.051#20</strain>
    </source>
</reference>
<sequence length="122" mass="13350">MILSTILFVIFSIDVESQEVCNDTITGCCYGYFWSYKSYSCEACMPGYSGINCTVVCPYPTYGHNCQGLCDCDEDICDVSTGCTQITTETNDCNIDCEENMCNVSSGCTQITTGKNSVGLEY</sequence>
<keyword evidence="1" id="KW-0732">Signal</keyword>
<evidence type="ECO:0000313" key="2">
    <source>
        <dbReference type="EnsemblMetazoa" id="G20039.1:cds"/>
    </source>
</evidence>
<feature type="signal peptide" evidence="1">
    <location>
        <begin position="1"/>
        <end position="17"/>
    </location>
</feature>
<organism evidence="2 3">
    <name type="scientific">Magallana gigas</name>
    <name type="common">Pacific oyster</name>
    <name type="synonym">Crassostrea gigas</name>
    <dbReference type="NCBI Taxonomy" id="29159"/>
    <lineage>
        <taxon>Eukaryota</taxon>
        <taxon>Metazoa</taxon>
        <taxon>Spiralia</taxon>
        <taxon>Lophotrochozoa</taxon>
        <taxon>Mollusca</taxon>
        <taxon>Bivalvia</taxon>
        <taxon>Autobranchia</taxon>
        <taxon>Pteriomorphia</taxon>
        <taxon>Ostreida</taxon>
        <taxon>Ostreoidea</taxon>
        <taxon>Ostreidae</taxon>
        <taxon>Magallana</taxon>
    </lineage>
</organism>
<evidence type="ECO:0000256" key="1">
    <source>
        <dbReference type="SAM" id="SignalP"/>
    </source>
</evidence>
<dbReference type="EnsemblMetazoa" id="G20039.1">
    <property type="protein sequence ID" value="G20039.1:cds"/>
    <property type="gene ID" value="G20039"/>
</dbReference>
<dbReference type="Proteomes" id="UP000005408">
    <property type="component" value="Unassembled WGS sequence"/>
</dbReference>
<feature type="chain" id="PRO_5036497725" evidence="1">
    <location>
        <begin position="18"/>
        <end position="122"/>
    </location>
</feature>
<dbReference type="AlphaFoldDB" id="A0A8W8JLB4"/>
<proteinExistence type="predicted"/>
<accession>A0A8W8JLB4</accession>
<evidence type="ECO:0000313" key="3">
    <source>
        <dbReference type="Proteomes" id="UP000005408"/>
    </source>
</evidence>
<keyword evidence="3" id="KW-1185">Reference proteome</keyword>